<reference evidence="1" key="1">
    <citation type="journal article" date="2011" name="Environ. Microbiol.">
        <title>Time-series analyses of Monterey Bay coastal microbial picoplankton using a 'genome proxy' microarray.</title>
        <authorList>
            <person name="Rich V.I."/>
            <person name="Pham V.D."/>
            <person name="Eppley J."/>
            <person name="Shi Y."/>
            <person name="DeLong E.F."/>
        </authorList>
    </citation>
    <scope>NUCLEOTIDE SEQUENCE</scope>
</reference>
<organism evidence="1">
    <name type="scientific">uncultured alpha proteobacterium EB080_L06A09</name>
    <dbReference type="NCBI Taxonomy" id="710794"/>
    <lineage>
        <taxon>Bacteria</taxon>
        <taxon>Pseudomonadati</taxon>
        <taxon>Pseudomonadota</taxon>
        <taxon>Alphaproteobacteria</taxon>
        <taxon>environmental samples</taxon>
    </lineage>
</organism>
<proteinExistence type="predicted"/>
<protein>
    <submittedName>
        <fullName evidence="1">Uncharacterized protein</fullName>
    </submittedName>
</protein>
<accession>E0Y0C4</accession>
<dbReference type="EMBL" id="GU474938">
    <property type="protein sequence ID" value="ADI20115.1"/>
    <property type="molecule type" value="Genomic_DNA"/>
</dbReference>
<dbReference type="AlphaFoldDB" id="E0Y0C4"/>
<sequence length="38" mass="4197">MTKYKGLITAKYQPGDLLSISVNMDENVLGHKGLPNFC</sequence>
<name>E0Y0C4_9PROT</name>
<evidence type="ECO:0000313" key="1">
    <source>
        <dbReference type="EMBL" id="ADI20115.1"/>
    </source>
</evidence>